<gene>
    <name evidence="6" type="ORF">QTL97_08525</name>
</gene>
<feature type="transmembrane region" description="Helical" evidence="4">
    <location>
        <begin position="44"/>
        <end position="63"/>
    </location>
</feature>
<feature type="domain" description="Methyl-accepting transducer" evidence="5">
    <location>
        <begin position="212"/>
        <end position="462"/>
    </location>
</feature>
<evidence type="ECO:0000256" key="3">
    <source>
        <dbReference type="SAM" id="Coils"/>
    </source>
</evidence>
<keyword evidence="4" id="KW-1133">Transmembrane helix</keyword>
<dbReference type="Gene3D" id="1.10.287.950">
    <property type="entry name" value="Methyl-accepting chemotaxis protein"/>
    <property type="match status" value="1"/>
</dbReference>
<keyword evidence="3" id="KW-0175">Coiled coil</keyword>
<feature type="transmembrane region" description="Helical" evidence="4">
    <location>
        <begin position="72"/>
        <end position="90"/>
    </location>
</feature>
<dbReference type="PANTHER" id="PTHR32089">
    <property type="entry name" value="METHYL-ACCEPTING CHEMOTAXIS PROTEIN MCPB"/>
    <property type="match status" value="1"/>
</dbReference>
<keyword evidence="7" id="KW-1185">Reference proteome</keyword>
<keyword evidence="1 2" id="KW-0807">Transducer</keyword>
<dbReference type="InterPro" id="IPR004089">
    <property type="entry name" value="MCPsignal_dom"/>
</dbReference>
<evidence type="ECO:0000259" key="5">
    <source>
        <dbReference type="PROSITE" id="PS50111"/>
    </source>
</evidence>
<name>A0AAW9A735_9BACL</name>
<evidence type="ECO:0000256" key="2">
    <source>
        <dbReference type="PROSITE-ProRule" id="PRU00284"/>
    </source>
</evidence>
<comment type="caution">
    <text evidence="6">The sequence shown here is derived from an EMBL/GenBank/DDBJ whole genome shotgun (WGS) entry which is preliminary data.</text>
</comment>
<feature type="transmembrane region" description="Helical" evidence="4">
    <location>
        <begin position="19"/>
        <end position="38"/>
    </location>
</feature>
<feature type="transmembrane region" description="Helical" evidence="4">
    <location>
        <begin position="120"/>
        <end position="138"/>
    </location>
</feature>
<dbReference type="PANTHER" id="PTHR32089:SF112">
    <property type="entry name" value="LYSOZYME-LIKE PROTEIN-RELATED"/>
    <property type="match status" value="1"/>
</dbReference>
<evidence type="ECO:0000313" key="7">
    <source>
        <dbReference type="Proteomes" id="UP001271648"/>
    </source>
</evidence>
<evidence type="ECO:0000256" key="4">
    <source>
        <dbReference type="SAM" id="Phobius"/>
    </source>
</evidence>
<dbReference type="SMART" id="SM00283">
    <property type="entry name" value="MA"/>
    <property type="match status" value="1"/>
</dbReference>
<evidence type="ECO:0000256" key="1">
    <source>
        <dbReference type="ARBA" id="ARBA00023224"/>
    </source>
</evidence>
<sequence>MGVGDVEKLMYEQFSKKNFILFVTLGASSLIGAIYYYLTGQDALKTISMTIPLTTSIIVFLLSKKILFFEKLFPWIIIGITAFATIFNGVVGDPSIVTAGIAFFIAGIASVHVSMRIMTYGFALSIAVMIIFLMNYPYQEQIASSKGSLMLPLILLAAGFFIQIKQTKKLEEQVNVFTVEQEKRAKEEEYKHLTLNENVEKVADDLVSIAHTAKRHWTSQKELLEIMDDIAASVEREAEQISRIAQNTERVQNDVANMQIETQSMFKDAAELRSESDEIVSLMRSVRNGMEEVEQLLNELNGSFGLLTRNIEKTNALAKSIASITEQTNLLALNASIEAARAGDHGRGFAVVAEEIRKLAQTTAETLNEINNNLTDVNKMNRQSQKNLTASTDKLKSQGLITIDAESKIESMHQTLGLLHENLLMFDTKTKMISIDTSEIGNTTGTFADLLAQSSASLEEVNATVHTTVADNEQIVLTLEGTMKRTKELAESR</sequence>
<reference evidence="6 7" key="1">
    <citation type="submission" date="2023-06" db="EMBL/GenBank/DDBJ databases">
        <title>Sporosarcina sp. nov., isolated from Korean traditional fermented seafood 'Jeotgal'.</title>
        <authorList>
            <person name="Yang A.I."/>
            <person name="Shin N.-R."/>
        </authorList>
    </citation>
    <scope>NUCLEOTIDE SEQUENCE [LARGE SCALE GENOMIC DNA]</scope>
    <source>
        <strain evidence="6 7">KCTC43456</strain>
    </source>
</reference>
<feature type="transmembrane region" description="Helical" evidence="4">
    <location>
        <begin position="144"/>
        <end position="162"/>
    </location>
</feature>
<dbReference type="GO" id="GO:0007165">
    <property type="term" value="P:signal transduction"/>
    <property type="evidence" value="ECO:0007669"/>
    <property type="project" value="UniProtKB-KW"/>
</dbReference>
<dbReference type="GO" id="GO:0016020">
    <property type="term" value="C:membrane"/>
    <property type="evidence" value="ECO:0007669"/>
    <property type="project" value="InterPro"/>
</dbReference>
<accession>A0AAW9A735</accession>
<dbReference type="RefSeq" id="WP_317940625.1">
    <property type="nucleotide sequence ID" value="NZ_JAUBDJ010000004.1"/>
</dbReference>
<feature type="coiled-coil region" evidence="3">
    <location>
        <begin position="353"/>
        <end position="387"/>
    </location>
</feature>
<dbReference type="SUPFAM" id="SSF58104">
    <property type="entry name" value="Methyl-accepting chemotaxis protein (MCP) signaling domain"/>
    <property type="match status" value="1"/>
</dbReference>
<proteinExistence type="predicted"/>
<dbReference type="PROSITE" id="PS50111">
    <property type="entry name" value="CHEMOTAXIS_TRANSDUC_2"/>
    <property type="match status" value="1"/>
</dbReference>
<dbReference type="Pfam" id="PF00015">
    <property type="entry name" value="MCPsignal"/>
    <property type="match status" value="1"/>
</dbReference>
<dbReference type="EMBL" id="JAUBDJ010000004">
    <property type="protein sequence ID" value="MDW0116977.1"/>
    <property type="molecule type" value="Genomic_DNA"/>
</dbReference>
<keyword evidence="4" id="KW-0472">Membrane</keyword>
<dbReference type="AlphaFoldDB" id="A0AAW9A735"/>
<organism evidence="6 7">
    <name type="scientific">Sporosarcina thermotolerans</name>
    <dbReference type="NCBI Taxonomy" id="633404"/>
    <lineage>
        <taxon>Bacteria</taxon>
        <taxon>Bacillati</taxon>
        <taxon>Bacillota</taxon>
        <taxon>Bacilli</taxon>
        <taxon>Bacillales</taxon>
        <taxon>Caryophanaceae</taxon>
        <taxon>Sporosarcina</taxon>
    </lineage>
</organism>
<feature type="transmembrane region" description="Helical" evidence="4">
    <location>
        <begin position="96"/>
        <end position="113"/>
    </location>
</feature>
<evidence type="ECO:0000313" key="6">
    <source>
        <dbReference type="EMBL" id="MDW0116977.1"/>
    </source>
</evidence>
<keyword evidence="4" id="KW-0812">Transmembrane</keyword>
<protein>
    <submittedName>
        <fullName evidence="6">Methyl-accepting chemotaxis protein</fullName>
    </submittedName>
</protein>
<dbReference type="Proteomes" id="UP001271648">
    <property type="component" value="Unassembled WGS sequence"/>
</dbReference>